<feature type="transmembrane region" description="Helical" evidence="1">
    <location>
        <begin position="147"/>
        <end position="165"/>
    </location>
</feature>
<protein>
    <recommendedName>
        <fullName evidence="4">Integral membrane protein</fullName>
    </recommendedName>
</protein>
<evidence type="ECO:0000256" key="1">
    <source>
        <dbReference type="SAM" id="Phobius"/>
    </source>
</evidence>
<feature type="transmembrane region" description="Helical" evidence="1">
    <location>
        <begin position="58"/>
        <end position="74"/>
    </location>
</feature>
<dbReference type="STRING" id="1962155.B1813_00240"/>
<dbReference type="Proteomes" id="UP000192591">
    <property type="component" value="Unassembled WGS sequence"/>
</dbReference>
<gene>
    <name evidence="2" type="ORF">B1813_00240</name>
</gene>
<keyword evidence="1" id="KW-0812">Transmembrane</keyword>
<keyword evidence="1" id="KW-1133">Transmembrane helix</keyword>
<dbReference type="AlphaFoldDB" id="A0A1V9AD97"/>
<sequence>MDVELIPGSGARSGAVLWMFGAFVVTAVVTRVIVRLIRAGRGPFRNTTVGTVHVHHHVYGIFLMLAAGVGEFVYRPDAPWLAVLAVAFGAGAALTLDEFALWLHLDDVYWSRQGRKSVDAVLVAGVIGVLLVLGARPFDETAEEGHVAFAATVSAQLVLAVVAIAKGKIASGLIGLVVPFVAVIAAIRLAKPGSPWARSRYPAQSRRLARSHARFPGERHGRWERVKDVLAGAPSRDPHG</sequence>
<organism evidence="2 3">
    <name type="scientific">Saccharomonospora piscinae</name>
    <dbReference type="NCBI Taxonomy" id="687388"/>
    <lineage>
        <taxon>Bacteria</taxon>
        <taxon>Bacillati</taxon>
        <taxon>Actinomycetota</taxon>
        <taxon>Actinomycetes</taxon>
        <taxon>Pseudonocardiales</taxon>
        <taxon>Pseudonocardiaceae</taxon>
        <taxon>Saccharomonospora</taxon>
    </lineage>
</organism>
<keyword evidence="3" id="KW-1185">Reference proteome</keyword>
<accession>A0A1V9AD97</accession>
<keyword evidence="1" id="KW-0472">Membrane</keyword>
<reference evidence="2 3" key="1">
    <citation type="submission" date="2017-02" db="EMBL/GenBank/DDBJ databases">
        <title>Draft genome of Saccharomonospora sp. 154.</title>
        <authorList>
            <person name="Alonso-Carmona G.S."/>
            <person name="De La Haba R."/>
            <person name="Vera-Gargallo B."/>
            <person name="Sandoval-Trujillo A.H."/>
            <person name="Ramirez-Duran N."/>
            <person name="Ventosa A."/>
        </authorList>
    </citation>
    <scope>NUCLEOTIDE SEQUENCE [LARGE SCALE GENOMIC DNA]</scope>
    <source>
        <strain evidence="2 3">LRS4.154</strain>
    </source>
</reference>
<feature type="transmembrane region" description="Helical" evidence="1">
    <location>
        <begin position="15"/>
        <end position="37"/>
    </location>
</feature>
<comment type="caution">
    <text evidence="2">The sequence shown here is derived from an EMBL/GenBank/DDBJ whole genome shotgun (WGS) entry which is preliminary data.</text>
</comment>
<evidence type="ECO:0008006" key="4">
    <source>
        <dbReference type="Google" id="ProtNLM"/>
    </source>
</evidence>
<feature type="transmembrane region" description="Helical" evidence="1">
    <location>
        <begin position="117"/>
        <end position="135"/>
    </location>
</feature>
<name>A0A1V9AD97_SACPI</name>
<feature type="transmembrane region" description="Helical" evidence="1">
    <location>
        <begin position="172"/>
        <end position="190"/>
    </location>
</feature>
<dbReference type="EMBL" id="MWIH01000002">
    <property type="protein sequence ID" value="OQO95102.1"/>
    <property type="molecule type" value="Genomic_DNA"/>
</dbReference>
<feature type="transmembrane region" description="Helical" evidence="1">
    <location>
        <begin position="80"/>
        <end position="105"/>
    </location>
</feature>
<proteinExistence type="predicted"/>
<evidence type="ECO:0000313" key="2">
    <source>
        <dbReference type="EMBL" id="OQO95102.1"/>
    </source>
</evidence>
<evidence type="ECO:0000313" key="3">
    <source>
        <dbReference type="Proteomes" id="UP000192591"/>
    </source>
</evidence>